<sequence length="356" mass="38786">MGSGAEWDPISLPTIPGLYINFTNAAIAQITGGARGIVAIPLMTYANTATAKTFYTIENEKQAKDLFGLANIKSILFALQLGAKEVLVYTMPATPVAEDYIDMRDAFDTRPFNVFVYDGEVTADEQDATVAWVKRCRKEDGKHFVVVFGGSSTDDQDPAIGNARTVKLRDKYTVNLISGVVINGVSYTSSQYAPAIAGLIAGTAINKATTYAMLPVDDVTKRLTSSQIKTALQSGSFVLIHDGEKVKVQQGLTTDLGKIRKVRAEQAIATDITKTAADAYIGKIDNNEDGQKSLIAAVKRYLEVLATNNVLRNDSEHPIIVMLDPERESIGDKVFLLIRVTEVDSMEYIFLTIETQ</sequence>
<reference evidence="3 4" key="1">
    <citation type="submission" date="2020-04" db="EMBL/GenBank/DDBJ databases">
        <authorList>
            <person name="Hitch T.C.A."/>
            <person name="Wylensek D."/>
            <person name="Clavel T."/>
        </authorList>
    </citation>
    <scope>NUCLEOTIDE SEQUENCE [LARGE SCALE GENOMIC DNA]</scope>
    <source>
        <strain evidence="3 4">WB01_D5_05</strain>
    </source>
</reference>
<evidence type="ECO:0000259" key="2">
    <source>
        <dbReference type="Pfam" id="PF04984"/>
    </source>
</evidence>
<dbReference type="AlphaFoldDB" id="A0A848CYJ8"/>
<dbReference type="Proteomes" id="UP000561326">
    <property type="component" value="Unassembled WGS sequence"/>
</dbReference>
<evidence type="ECO:0000313" key="4">
    <source>
        <dbReference type="Proteomes" id="UP000561326"/>
    </source>
</evidence>
<comment type="similarity">
    <text evidence="1">Belongs to the myoviridae tail sheath protein family.</text>
</comment>
<dbReference type="InterPro" id="IPR035089">
    <property type="entry name" value="Phage_sheath_subtilisin"/>
</dbReference>
<comment type="caution">
    <text evidence="3">The sequence shown here is derived from an EMBL/GenBank/DDBJ whole genome shotgun (WGS) entry which is preliminary data.</text>
</comment>
<evidence type="ECO:0000256" key="1">
    <source>
        <dbReference type="ARBA" id="ARBA00008005"/>
    </source>
</evidence>
<dbReference type="RefSeq" id="WP_168975878.1">
    <property type="nucleotide sequence ID" value="NZ_JABAGO010000038.1"/>
</dbReference>
<feature type="domain" description="Tail sheath protein subtilisin-like" evidence="2">
    <location>
        <begin position="97"/>
        <end position="254"/>
    </location>
</feature>
<protein>
    <submittedName>
        <fullName evidence="3">Phage tail sheath protein</fullName>
    </submittedName>
</protein>
<dbReference type="Pfam" id="PF04984">
    <property type="entry name" value="Phage_sheath_1"/>
    <property type="match status" value="1"/>
</dbReference>
<dbReference type="Gene3D" id="3.10.450.690">
    <property type="match status" value="1"/>
</dbReference>
<gene>
    <name evidence="3" type="ORF">HF838_17355</name>
</gene>
<dbReference type="EMBL" id="JABAGO010000038">
    <property type="protein sequence ID" value="NMF00002.1"/>
    <property type="molecule type" value="Genomic_DNA"/>
</dbReference>
<organism evidence="3 4">
    <name type="scientific">Aneurinibacillus aneurinilyticus</name>
    <name type="common">Bacillus aneurinolyticus</name>
    <dbReference type="NCBI Taxonomy" id="1391"/>
    <lineage>
        <taxon>Bacteria</taxon>
        <taxon>Bacillati</taxon>
        <taxon>Bacillota</taxon>
        <taxon>Bacilli</taxon>
        <taxon>Bacillales</taxon>
        <taxon>Paenibacillaceae</taxon>
        <taxon>Aneurinibacillus group</taxon>
        <taxon>Aneurinibacillus</taxon>
    </lineage>
</organism>
<accession>A0A848CYJ8</accession>
<evidence type="ECO:0000313" key="3">
    <source>
        <dbReference type="EMBL" id="NMF00002.1"/>
    </source>
</evidence>
<proteinExistence type="inferred from homology"/>
<name>A0A848CYJ8_ANEAE</name>
<dbReference type="Gene3D" id="3.40.50.11790">
    <property type="match status" value="1"/>
</dbReference>
<dbReference type="Gene3D" id="3.30.1370.220">
    <property type="match status" value="1"/>
</dbReference>